<reference evidence="16" key="1">
    <citation type="submission" date="2012-12" db="EMBL/GenBank/DDBJ databases">
        <title>Identification and characterization of a phenylalanine ammonia-lyase gene family in Isatis indigotica Fort.</title>
        <authorList>
            <person name="Liu Q."/>
            <person name="Chen J."/>
            <person name="Zhou X."/>
            <person name="Di P."/>
            <person name="Xiao Y."/>
            <person name="Xuan H."/>
            <person name="Zhang L."/>
            <person name="Chen W."/>
        </authorList>
    </citation>
    <scope>NUCLEOTIDE SEQUENCE</scope>
    <source>
        <tissue evidence="16">Salivary gland</tissue>
    </source>
</reference>
<evidence type="ECO:0000256" key="11">
    <source>
        <dbReference type="ARBA" id="ARBA00023204"/>
    </source>
</evidence>
<dbReference type="GO" id="GO:0045739">
    <property type="term" value="P:positive regulation of DNA repair"/>
    <property type="evidence" value="ECO:0007669"/>
    <property type="project" value="UniProtKB-UniRule"/>
</dbReference>
<dbReference type="AlphaFoldDB" id="A0A0K8RDG1"/>
<evidence type="ECO:0000256" key="8">
    <source>
        <dbReference type="ARBA" id="ARBA00022776"/>
    </source>
</evidence>
<evidence type="ECO:0000256" key="9">
    <source>
        <dbReference type="ARBA" id="ARBA00022786"/>
    </source>
</evidence>
<dbReference type="GO" id="GO:0070531">
    <property type="term" value="C:BRCA1-A complex"/>
    <property type="evidence" value="ECO:0007669"/>
    <property type="project" value="UniProtKB-UniRule"/>
</dbReference>
<evidence type="ECO:0000256" key="3">
    <source>
        <dbReference type="ARBA" id="ARBA00022490"/>
    </source>
</evidence>
<comment type="subcellular location">
    <subcellularLocation>
        <location evidence="15">Cytoplasm</location>
    </subcellularLocation>
    <subcellularLocation>
        <location evidence="1 15">Nucleus</location>
    </subcellularLocation>
    <text evidence="15">Localizes at sites of DNA damage at double-strand breaks (DSBs).</text>
</comment>
<dbReference type="GO" id="GO:0006302">
    <property type="term" value="P:double-strand break repair"/>
    <property type="evidence" value="ECO:0007669"/>
    <property type="project" value="UniProtKB-UniRule"/>
</dbReference>
<keyword evidence="12 15" id="KW-0539">Nucleus</keyword>
<dbReference type="GO" id="GO:0070552">
    <property type="term" value="C:BRISC complex"/>
    <property type="evidence" value="ECO:0007669"/>
    <property type="project" value="UniProtKB-UniRule"/>
</dbReference>
<dbReference type="Pfam" id="PF06113">
    <property type="entry name" value="BRE"/>
    <property type="match status" value="1"/>
</dbReference>
<dbReference type="GO" id="GO:0007095">
    <property type="term" value="P:mitotic G2 DNA damage checkpoint signaling"/>
    <property type="evidence" value="ECO:0007669"/>
    <property type="project" value="UniProtKB-UniRule"/>
</dbReference>
<evidence type="ECO:0000256" key="10">
    <source>
        <dbReference type="ARBA" id="ARBA00022853"/>
    </source>
</evidence>
<keyword evidence="11 15" id="KW-0234">DNA repair</keyword>
<dbReference type="PANTHER" id="PTHR15189:SF7">
    <property type="entry name" value="BRISC AND BRCA1-A COMPLEX MEMBER 2"/>
    <property type="match status" value="1"/>
</dbReference>
<evidence type="ECO:0000256" key="14">
    <source>
        <dbReference type="ARBA" id="ARBA00025766"/>
    </source>
</evidence>
<evidence type="ECO:0000256" key="6">
    <source>
        <dbReference type="ARBA" id="ARBA00022737"/>
    </source>
</evidence>
<dbReference type="EMBL" id="GADI01004616">
    <property type="protein sequence ID" value="JAA69192.1"/>
    <property type="molecule type" value="mRNA"/>
</dbReference>
<keyword evidence="5 15" id="KW-0053">Apoptosis</keyword>
<keyword evidence="13 15" id="KW-0131">Cell cycle</keyword>
<keyword evidence="10 15" id="KW-0156">Chromatin regulator</keyword>
<comment type="domain">
    <text evidence="15">Contains 2 ubiquitin-conjugating enzyme family-like (UEV-like) regions. These regions lack the critical Cys residues required for ubiquitination but retain the ability to bind ubiquitin.</text>
</comment>
<dbReference type="GO" id="GO:0005737">
    <property type="term" value="C:cytoplasm"/>
    <property type="evidence" value="ECO:0007669"/>
    <property type="project" value="UniProtKB-SubCell"/>
</dbReference>
<sequence>MYSSFAPHVRNYLQALLEYAVQNLKTTHAVRVISAGEGGPRDGTRQFCDRFKLLLPYAGQSVTWEVIFQAHRPEFPPDFIFDDMSFLPKIEDIPGLWDWDADDDGALVKVVFELLDEYRKHQASLLDDFPRLQFEYSSLVHQSDIPETNIQVHLNRKNPGSAVRFWITLPVVFSRLPPVFTKENLSEDTAILQVTFQTPEGSRILPQLFLSPRVEEGLGGTMSLKIPAFSKDGCLMDYVPLVKQLLENKVEQVSTSFAKRKEYISAFLSLFGRSLIEFDSEGFGSISFLFEHDDFFFILNISIPRSFPHDKPSLTFQSAYHASGGWPYTITCTDYPYSPRWDPSEMADRARVFVMEYVPNFQSSSVKNR</sequence>
<evidence type="ECO:0000256" key="1">
    <source>
        <dbReference type="ARBA" id="ARBA00004123"/>
    </source>
</evidence>
<keyword evidence="3 15" id="KW-0963">Cytoplasm</keyword>
<proteinExistence type="evidence at transcript level"/>
<evidence type="ECO:0000256" key="5">
    <source>
        <dbReference type="ARBA" id="ARBA00022703"/>
    </source>
</evidence>
<dbReference type="GO" id="GO:0006915">
    <property type="term" value="P:apoptotic process"/>
    <property type="evidence" value="ECO:0007669"/>
    <property type="project" value="UniProtKB-UniRule"/>
</dbReference>
<organism evidence="16">
    <name type="scientific">Ixodes ricinus</name>
    <name type="common">Common tick</name>
    <name type="synonym">Acarus ricinus</name>
    <dbReference type="NCBI Taxonomy" id="34613"/>
    <lineage>
        <taxon>Eukaryota</taxon>
        <taxon>Metazoa</taxon>
        <taxon>Ecdysozoa</taxon>
        <taxon>Arthropoda</taxon>
        <taxon>Chelicerata</taxon>
        <taxon>Arachnida</taxon>
        <taxon>Acari</taxon>
        <taxon>Parasitiformes</taxon>
        <taxon>Ixodida</taxon>
        <taxon>Ixodoidea</taxon>
        <taxon>Ixodidae</taxon>
        <taxon>Ixodinae</taxon>
        <taxon>Ixodes</taxon>
    </lineage>
</organism>
<evidence type="ECO:0000256" key="4">
    <source>
        <dbReference type="ARBA" id="ARBA00022618"/>
    </source>
</evidence>
<keyword evidence="6" id="KW-0677">Repeat</keyword>
<name>A0A0K8RDG1_IXORI</name>
<dbReference type="InterPro" id="IPR010358">
    <property type="entry name" value="BRE"/>
</dbReference>
<keyword evidence="9 15" id="KW-0833">Ubl conjugation pathway</keyword>
<dbReference type="GO" id="GO:0051301">
    <property type="term" value="P:cell division"/>
    <property type="evidence" value="ECO:0007669"/>
    <property type="project" value="UniProtKB-UniRule"/>
</dbReference>
<comment type="similarity">
    <text evidence="14 15">Belongs to the BABAM2 family.</text>
</comment>
<comment type="function">
    <text evidence="15">May play a role in homeostasis or cellular differentiation in cells of neural, epithelial and germline origins. May also act as a death receptor-associated anti-apoptotic protein, which inhibits the mitochondrial apoptotic pathway.</text>
</comment>
<evidence type="ECO:0000256" key="12">
    <source>
        <dbReference type="ARBA" id="ARBA00023242"/>
    </source>
</evidence>
<comment type="subunit">
    <text evidence="15">Component of the ARISC complex. Component of the BRCA1-A complex. Component of the BRISC complex. Binds polyubiquitin.</text>
</comment>
<protein>
    <recommendedName>
        <fullName evidence="2 15">BRISC and BRCA1-A complex member 2</fullName>
    </recommendedName>
</protein>
<evidence type="ECO:0000256" key="15">
    <source>
        <dbReference type="RuleBase" id="RU368019"/>
    </source>
</evidence>
<dbReference type="PANTHER" id="PTHR15189">
    <property type="entry name" value="BRISC AND BRCA1-A COMPLEX MEMBER 2"/>
    <property type="match status" value="1"/>
</dbReference>
<keyword evidence="7 15" id="KW-0227">DNA damage</keyword>
<evidence type="ECO:0000313" key="16">
    <source>
        <dbReference type="EMBL" id="JAA69192.1"/>
    </source>
</evidence>
<evidence type="ECO:0000256" key="2">
    <source>
        <dbReference type="ARBA" id="ARBA00019438"/>
    </source>
</evidence>
<dbReference type="GO" id="GO:0031593">
    <property type="term" value="F:polyubiquitin modification-dependent protein binding"/>
    <property type="evidence" value="ECO:0007669"/>
    <property type="project" value="UniProtKB-UniRule"/>
</dbReference>
<evidence type="ECO:0000256" key="7">
    <source>
        <dbReference type="ARBA" id="ARBA00022763"/>
    </source>
</evidence>
<dbReference type="GO" id="GO:0010212">
    <property type="term" value="P:response to ionizing radiation"/>
    <property type="evidence" value="ECO:0007669"/>
    <property type="project" value="UniProtKB-UniRule"/>
</dbReference>
<dbReference type="GO" id="GO:0006325">
    <property type="term" value="P:chromatin organization"/>
    <property type="evidence" value="ECO:0007669"/>
    <property type="project" value="UniProtKB-UniRule"/>
</dbReference>
<evidence type="ECO:0000256" key="13">
    <source>
        <dbReference type="ARBA" id="ARBA00023306"/>
    </source>
</evidence>
<dbReference type="CDD" id="cd23664">
    <property type="entry name" value="BRE"/>
    <property type="match status" value="1"/>
</dbReference>
<keyword evidence="4 15" id="KW-0132">Cell division</keyword>
<keyword evidence="8 15" id="KW-0498">Mitosis</keyword>
<accession>A0A0K8RDG1</accession>